<sequence length="98" mass="10984">MCGLNNIDKAEFLGPDARDSSQDEGDYVGRDRRLRLAVISVEILAEILIQRKRGIGCMDMDGHHYLNANAAEEIDQKTFVQCVGRKGIHRRVNSGRVT</sequence>
<dbReference type="Proteomes" id="UP000887565">
    <property type="component" value="Unplaced"/>
</dbReference>
<reference evidence="2" key="1">
    <citation type="submission" date="2022-11" db="UniProtKB">
        <authorList>
            <consortium name="WormBaseParasite"/>
        </authorList>
    </citation>
    <scope>IDENTIFICATION</scope>
</reference>
<dbReference type="WBParaSite" id="nRc.2.0.1.t34462-RA">
    <property type="protein sequence ID" value="nRc.2.0.1.t34462-RA"/>
    <property type="gene ID" value="nRc.2.0.1.g34462"/>
</dbReference>
<evidence type="ECO:0000313" key="1">
    <source>
        <dbReference type="Proteomes" id="UP000887565"/>
    </source>
</evidence>
<accession>A0A915K998</accession>
<dbReference type="AlphaFoldDB" id="A0A915K998"/>
<keyword evidence="1" id="KW-1185">Reference proteome</keyword>
<name>A0A915K998_ROMCU</name>
<evidence type="ECO:0000313" key="2">
    <source>
        <dbReference type="WBParaSite" id="nRc.2.0.1.t34462-RA"/>
    </source>
</evidence>
<organism evidence="1 2">
    <name type="scientific">Romanomermis culicivorax</name>
    <name type="common">Nematode worm</name>
    <dbReference type="NCBI Taxonomy" id="13658"/>
    <lineage>
        <taxon>Eukaryota</taxon>
        <taxon>Metazoa</taxon>
        <taxon>Ecdysozoa</taxon>
        <taxon>Nematoda</taxon>
        <taxon>Enoplea</taxon>
        <taxon>Dorylaimia</taxon>
        <taxon>Mermithida</taxon>
        <taxon>Mermithoidea</taxon>
        <taxon>Mermithidae</taxon>
        <taxon>Romanomermis</taxon>
    </lineage>
</organism>
<proteinExistence type="predicted"/>
<protein>
    <submittedName>
        <fullName evidence="2">Uncharacterized protein</fullName>
    </submittedName>
</protein>